<evidence type="ECO:0000313" key="3">
    <source>
        <dbReference type="Proteomes" id="UP000275267"/>
    </source>
</evidence>
<dbReference type="OrthoDB" id="583522at2759"/>
<gene>
    <name evidence="2" type="ORF">C2845_PM14G21350</name>
</gene>
<dbReference type="STRING" id="4540.A0A3L6PRX7"/>
<dbReference type="PANTHER" id="PTHR34480:SF14">
    <property type="entry name" value="OS01G0967800 PROTEIN"/>
    <property type="match status" value="1"/>
</dbReference>
<comment type="caution">
    <text evidence="2">The sequence shown here is derived from an EMBL/GenBank/DDBJ whole genome shotgun (WGS) entry which is preliminary data.</text>
</comment>
<proteinExistence type="predicted"/>
<reference evidence="3" key="1">
    <citation type="journal article" date="2019" name="Nat. Commun.">
        <title>The genome of broomcorn millet.</title>
        <authorList>
            <person name="Zou C."/>
            <person name="Miki D."/>
            <person name="Li D."/>
            <person name="Tang Q."/>
            <person name="Xiao L."/>
            <person name="Rajput S."/>
            <person name="Deng P."/>
            <person name="Jia W."/>
            <person name="Huang R."/>
            <person name="Zhang M."/>
            <person name="Sun Y."/>
            <person name="Hu J."/>
            <person name="Fu X."/>
            <person name="Schnable P.S."/>
            <person name="Li F."/>
            <person name="Zhang H."/>
            <person name="Feng B."/>
            <person name="Zhu X."/>
            <person name="Liu R."/>
            <person name="Schnable J.C."/>
            <person name="Zhu J.-K."/>
            <person name="Zhang H."/>
        </authorList>
    </citation>
    <scope>NUCLEOTIDE SEQUENCE [LARGE SCALE GENOMIC DNA]</scope>
</reference>
<name>A0A3L6PRX7_PANMI</name>
<dbReference type="PANTHER" id="PTHR34480">
    <property type="entry name" value="OS01G0967800 PROTEIN-RELATED"/>
    <property type="match status" value="1"/>
</dbReference>
<sequence>MLPAVRSVPAGGSGECESATAWTGEKRRKTTCPSPLGSPDDATDMMDIQLQEGQGGGRGGGQRHPPEDDEIGDEELNLCLRKIKSRKPTVFLPTATMINNLRELEELHQCFHQLRMEEYSKHTSDYKNWDQYRLILSGYEIDEDYAKYCDELSKKIKWIEEYQHLDDIEFSKLKDRGFKQAMKIAAEFSHLPYSLAVRGYEVEVDDEVLQHISYVIHKLLKVKTYVHYVRKKLKIGRRLQMTPNRYAFPSFYNELCLLDAVKEPYMDPLRIKSSSARECWDDQQCREYHLNQSKLLGLQIGAVTVKLANFKERAANDLLQSQYEDWNAVGDMVVEIQALLLAHAPIQIDISSLNGLGTFLKYLPPDVLIHEVKMKALAQVFFWDKSRRFYFFVYGILAALNNHDFIQSVGTLDFIPIDWISDDHAGVLAAMNINRSKKYQGGRHEYIKFVSGAYTHEEELKDDGKISKQVTVDDVISNKHPRLCLELVRIIRNLGFDV</sequence>
<feature type="region of interest" description="Disordered" evidence="1">
    <location>
        <begin position="1"/>
        <end position="71"/>
    </location>
</feature>
<protein>
    <submittedName>
        <fullName evidence="2">Uncharacterized protein</fullName>
    </submittedName>
</protein>
<dbReference type="AlphaFoldDB" id="A0A3L6PRX7"/>
<organism evidence="2 3">
    <name type="scientific">Panicum miliaceum</name>
    <name type="common">Proso millet</name>
    <name type="synonym">Broomcorn millet</name>
    <dbReference type="NCBI Taxonomy" id="4540"/>
    <lineage>
        <taxon>Eukaryota</taxon>
        <taxon>Viridiplantae</taxon>
        <taxon>Streptophyta</taxon>
        <taxon>Embryophyta</taxon>
        <taxon>Tracheophyta</taxon>
        <taxon>Spermatophyta</taxon>
        <taxon>Magnoliopsida</taxon>
        <taxon>Liliopsida</taxon>
        <taxon>Poales</taxon>
        <taxon>Poaceae</taxon>
        <taxon>PACMAD clade</taxon>
        <taxon>Panicoideae</taxon>
        <taxon>Panicodae</taxon>
        <taxon>Paniceae</taxon>
        <taxon>Panicinae</taxon>
        <taxon>Panicum</taxon>
        <taxon>Panicum sect. Panicum</taxon>
    </lineage>
</organism>
<keyword evidence="3" id="KW-1185">Reference proteome</keyword>
<evidence type="ECO:0000256" key="1">
    <source>
        <dbReference type="SAM" id="MobiDB-lite"/>
    </source>
</evidence>
<accession>A0A3L6PRX7</accession>
<dbReference type="EMBL" id="PQIB02000016">
    <property type="protein sequence ID" value="RLM61567.1"/>
    <property type="molecule type" value="Genomic_DNA"/>
</dbReference>
<evidence type="ECO:0000313" key="2">
    <source>
        <dbReference type="EMBL" id="RLM61567.1"/>
    </source>
</evidence>
<feature type="compositionally biased region" description="Gly residues" evidence="1">
    <location>
        <begin position="53"/>
        <end position="62"/>
    </location>
</feature>
<dbReference type="Proteomes" id="UP000275267">
    <property type="component" value="Unassembled WGS sequence"/>
</dbReference>